<accession>A0ACB9ZFE5</accession>
<protein>
    <submittedName>
        <fullName evidence="1">Uncharacterized protein</fullName>
    </submittedName>
</protein>
<dbReference type="Proteomes" id="UP001497700">
    <property type="component" value="Unassembled WGS sequence"/>
</dbReference>
<keyword evidence="2" id="KW-1185">Reference proteome</keyword>
<evidence type="ECO:0000313" key="2">
    <source>
        <dbReference type="Proteomes" id="UP001497700"/>
    </source>
</evidence>
<gene>
    <name evidence="1" type="ORF">F4820DRAFT_443178</name>
</gene>
<evidence type="ECO:0000313" key="1">
    <source>
        <dbReference type="EMBL" id="KAI4870457.1"/>
    </source>
</evidence>
<reference evidence="1 2" key="1">
    <citation type="journal article" date="2022" name="New Phytol.">
        <title>Ecological generalism drives hyperdiversity of secondary metabolite gene clusters in xylarialean endophytes.</title>
        <authorList>
            <person name="Franco M.E.E."/>
            <person name="Wisecaver J.H."/>
            <person name="Arnold A.E."/>
            <person name="Ju Y.M."/>
            <person name="Slot J.C."/>
            <person name="Ahrendt S."/>
            <person name="Moore L.P."/>
            <person name="Eastman K.E."/>
            <person name="Scott K."/>
            <person name="Konkel Z."/>
            <person name="Mondo S.J."/>
            <person name="Kuo A."/>
            <person name="Hayes R.D."/>
            <person name="Haridas S."/>
            <person name="Andreopoulos B."/>
            <person name="Riley R."/>
            <person name="LaButti K."/>
            <person name="Pangilinan J."/>
            <person name="Lipzen A."/>
            <person name="Amirebrahimi M."/>
            <person name="Yan J."/>
            <person name="Adam C."/>
            <person name="Keymanesh K."/>
            <person name="Ng V."/>
            <person name="Louie K."/>
            <person name="Northen T."/>
            <person name="Drula E."/>
            <person name="Henrissat B."/>
            <person name="Hsieh H.M."/>
            <person name="Youens-Clark K."/>
            <person name="Lutzoni F."/>
            <person name="Miadlikowska J."/>
            <person name="Eastwood D.C."/>
            <person name="Hamelin R.C."/>
            <person name="Grigoriev I.V."/>
            <person name="U'Ren J.M."/>
        </authorList>
    </citation>
    <scope>NUCLEOTIDE SEQUENCE [LARGE SCALE GENOMIC DNA]</scope>
    <source>
        <strain evidence="1 2">CBS 119005</strain>
    </source>
</reference>
<sequence>MSAYDQYDPPPREYSRRHYQDERRERRYVEPQDAYYKVNPSSRTALVPRREDSDQISIEEVRRDFPPPGYSRDIRRTRSADPGYDDYYDARRPRSHKKPASVYYEEEERTRKRVVNKQEKILAAVAGGLLAAGAKELWDRREAEKEGADVHRNIAASAALGAAGAFAGYQGVDYYNKHVNKDDKKSTYIVHKGRDGRVVEYYSDEDDEDPKSHKGNKSFLENALAAAGLGGAIKALTGAGSDRDSRSRHGSRRGSPDSYRSRGSAKSSRDTPAARMQKAAKASLVAGAAEAFRVAKEPGGWKGEKMKRVLTAAAGAAAVDAAHDPSKDSKRHLVEAVIGGLVGNRMLNGSRKDIEEDRSTGRSRSRSRARSESRGGGSGLAALATAGLGALGAKKLIGSRSRSRSRRRSVDSYDSRSPTPTRRRSRSRSIVDGARRSLAKIGLGSNPDDKDDEYDDRSPRRSRRRSPSDDRYDDDYKSRDHMRGGRGPASEGPYDDYDEEERSIGGRPRSSSRSRGGRSSSASSSDLGDSDEDKKMTSKMRRKQLITTGLAAVATIHAAHNVYGSMGQRDARHRAVKEGKLSPEEARKLKTKALLQDAASVGIAALGVKGALSELKEAREQSKAVSEWKEEKQRRHDRRLERIRRANSSHSGRSRADDWSTSAPPRESRYDEGPHYTDGNPYSAALPAPPMGYDRR</sequence>
<name>A0ACB9ZFE5_9PEZI</name>
<proteinExistence type="predicted"/>
<dbReference type="EMBL" id="MU393424">
    <property type="protein sequence ID" value="KAI4870457.1"/>
    <property type="molecule type" value="Genomic_DNA"/>
</dbReference>
<organism evidence="1 2">
    <name type="scientific">Hypoxylon rubiginosum</name>
    <dbReference type="NCBI Taxonomy" id="110542"/>
    <lineage>
        <taxon>Eukaryota</taxon>
        <taxon>Fungi</taxon>
        <taxon>Dikarya</taxon>
        <taxon>Ascomycota</taxon>
        <taxon>Pezizomycotina</taxon>
        <taxon>Sordariomycetes</taxon>
        <taxon>Xylariomycetidae</taxon>
        <taxon>Xylariales</taxon>
        <taxon>Hypoxylaceae</taxon>
        <taxon>Hypoxylon</taxon>
    </lineage>
</organism>
<comment type="caution">
    <text evidence="1">The sequence shown here is derived from an EMBL/GenBank/DDBJ whole genome shotgun (WGS) entry which is preliminary data.</text>
</comment>